<dbReference type="Proteomes" id="UP000053820">
    <property type="component" value="Unassembled WGS sequence"/>
</dbReference>
<feature type="binding site" evidence="1">
    <location>
        <position position="37"/>
    </location>
    <ligand>
        <name>ATP</name>
        <dbReference type="ChEBI" id="CHEBI:30616"/>
    </ligand>
</feature>
<dbReference type="InterPro" id="IPR011009">
    <property type="entry name" value="Kinase-like_dom_sf"/>
</dbReference>
<gene>
    <name evidence="3" type="ORF">HYDPIDRAFT_99716</name>
</gene>
<dbReference type="GO" id="GO:0004674">
    <property type="term" value="F:protein serine/threonine kinase activity"/>
    <property type="evidence" value="ECO:0007669"/>
    <property type="project" value="TreeGrafter"/>
</dbReference>
<dbReference type="InterPro" id="IPR051681">
    <property type="entry name" value="Ser/Thr_Kinases-Pseudokinases"/>
</dbReference>
<dbReference type="OrthoDB" id="5809314at2759"/>
<dbReference type="Pfam" id="PF07714">
    <property type="entry name" value="PK_Tyr_Ser-Thr"/>
    <property type="match status" value="1"/>
</dbReference>
<name>A0A0C9VQD4_9AGAM</name>
<dbReference type="InterPro" id="IPR017441">
    <property type="entry name" value="Protein_kinase_ATP_BS"/>
</dbReference>
<dbReference type="AlphaFoldDB" id="A0A0C9VQD4"/>
<dbReference type="EMBL" id="KN839878">
    <property type="protein sequence ID" value="KIJ59930.1"/>
    <property type="molecule type" value="Genomic_DNA"/>
</dbReference>
<evidence type="ECO:0000256" key="1">
    <source>
        <dbReference type="PROSITE-ProRule" id="PRU10141"/>
    </source>
</evidence>
<dbReference type="Gene3D" id="1.10.510.10">
    <property type="entry name" value="Transferase(Phosphotransferase) domain 1"/>
    <property type="match status" value="1"/>
</dbReference>
<dbReference type="GO" id="GO:0005524">
    <property type="term" value="F:ATP binding"/>
    <property type="evidence" value="ECO:0007669"/>
    <property type="project" value="UniProtKB-UniRule"/>
</dbReference>
<protein>
    <recommendedName>
        <fullName evidence="2">Protein kinase domain-containing protein</fullName>
    </recommendedName>
</protein>
<reference evidence="3 4" key="1">
    <citation type="submission" date="2014-04" db="EMBL/GenBank/DDBJ databases">
        <title>Evolutionary Origins and Diversification of the Mycorrhizal Mutualists.</title>
        <authorList>
            <consortium name="DOE Joint Genome Institute"/>
            <consortium name="Mycorrhizal Genomics Consortium"/>
            <person name="Kohler A."/>
            <person name="Kuo A."/>
            <person name="Nagy L.G."/>
            <person name="Floudas D."/>
            <person name="Copeland A."/>
            <person name="Barry K.W."/>
            <person name="Cichocki N."/>
            <person name="Veneault-Fourrey C."/>
            <person name="LaButti K."/>
            <person name="Lindquist E.A."/>
            <person name="Lipzen A."/>
            <person name="Lundell T."/>
            <person name="Morin E."/>
            <person name="Murat C."/>
            <person name="Riley R."/>
            <person name="Ohm R."/>
            <person name="Sun H."/>
            <person name="Tunlid A."/>
            <person name="Henrissat B."/>
            <person name="Grigoriev I.V."/>
            <person name="Hibbett D.S."/>
            <person name="Martin F."/>
        </authorList>
    </citation>
    <scope>NUCLEOTIDE SEQUENCE [LARGE SCALE GENOMIC DNA]</scope>
    <source>
        <strain evidence="3 4">MD-312</strain>
    </source>
</reference>
<sequence>MADLTGKVSKIGEHPVGGGGYGDVWKGVLGNRWVAIKEIKAWSRLEHDNILPLAGVCYDFGFAPALVSIWMENGTANHYLKEHPEADYLALLSGIAAGLLYLHQANVIHGDLKGVRIPSSAIACIDAGMACCRTMF</sequence>
<dbReference type="PROSITE" id="PS50011">
    <property type="entry name" value="PROTEIN_KINASE_DOM"/>
    <property type="match status" value="1"/>
</dbReference>
<feature type="domain" description="Protein kinase" evidence="2">
    <location>
        <begin position="1"/>
        <end position="136"/>
    </location>
</feature>
<evidence type="ECO:0000313" key="3">
    <source>
        <dbReference type="EMBL" id="KIJ59930.1"/>
    </source>
</evidence>
<dbReference type="HOGENOM" id="CLU_000288_7_20_1"/>
<dbReference type="InterPro" id="IPR000719">
    <property type="entry name" value="Prot_kinase_dom"/>
</dbReference>
<evidence type="ECO:0000313" key="4">
    <source>
        <dbReference type="Proteomes" id="UP000053820"/>
    </source>
</evidence>
<dbReference type="PROSITE" id="PS00107">
    <property type="entry name" value="PROTEIN_KINASE_ATP"/>
    <property type="match status" value="1"/>
</dbReference>
<keyword evidence="4" id="KW-1185">Reference proteome</keyword>
<evidence type="ECO:0000259" key="2">
    <source>
        <dbReference type="PROSITE" id="PS50011"/>
    </source>
</evidence>
<organism evidence="3 4">
    <name type="scientific">Hydnomerulius pinastri MD-312</name>
    <dbReference type="NCBI Taxonomy" id="994086"/>
    <lineage>
        <taxon>Eukaryota</taxon>
        <taxon>Fungi</taxon>
        <taxon>Dikarya</taxon>
        <taxon>Basidiomycota</taxon>
        <taxon>Agaricomycotina</taxon>
        <taxon>Agaricomycetes</taxon>
        <taxon>Agaricomycetidae</taxon>
        <taxon>Boletales</taxon>
        <taxon>Boletales incertae sedis</taxon>
        <taxon>Leucogyrophana</taxon>
    </lineage>
</organism>
<dbReference type="PANTHER" id="PTHR44329">
    <property type="entry name" value="SERINE/THREONINE-PROTEIN KINASE TNNI3K-RELATED"/>
    <property type="match status" value="1"/>
</dbReference>
<keyword evidence="1" id="KW-0547">Nucleotide-binding</keyword>
<proteinExistence type="predicted"/>
<dbReference type="InterPro" id="IPR001245">
    <property type="entry name" value="Ser-Thr/Tyr_kinase_cat_dom"/>
</dbReference>
<dbReference type="SUPFAM" id="SSF56112">
    <property type="entry name" value="Protein kinase-like (PK-like)"/>
    <property type="match status" value="1"/>
</dbReference>
<accession>A0A0C9VQD4</accession>
<keyword evidence="1" id="KW-0067">ATP-binding</keyword>